<gene>
    <name evidence="2" type="ORF">CI1B_57980</name>
</gene>
<comment type="caution">
    <text evidence="2">The sequence shown here is derived from an EMBL/GenBank/DDBJ whole genome shotgun (WGS) entry which is preliminary data.</text>
</comment>
<name>A0A508TLN3_9BRAD</name>
<dbReference type="EMBL" id="CAADFC020000023">
    <property type="protein sequence ID" value="VIO75297.1"/>
    <property type="molecule type" value="Genomic_DNA"/>
</dbReference>
<dbReference type="InterPro" id="IPR052785">
    <property type="entry name" value="Enterotoxin_cmpnt"/>
</dbReference>
<dbReference type="SUPFAM" id="SSF58100">
    <property type="entry name" value="Bacterial hemolysins"/>
    <property type="match status" value="1"/>
</dbReference>
<accession>A0A508TLN3</accession>
<keyword evidence="3" id="KW-1185">Reference proteome</keyword>
<sequence>MPFSGAATNAQIDASMGAIVLLNSSCQAVIEAEIAEVASPWYDQLDQELGAAENLVVGWRRSGVLYFQTDILDTIAAAGQAFVAAAPNIGALFAALEQHFSAGGKAELITAMQALEPPVQAMIGQIAAYLGKLQTFEQAMLEADQAMRTTVGQVQAQEEKIQGEIDAINNQIKLLNAQIQTDRDAIAKAKAARTSGIIETIFGILFAPVTGGASLILAGIGVASIADAEGQINSMQSEISGYQQKIAGDQSTLGDDQRIVATLGALTMSTGLVLSDMAMIENALDSLRTSWTAFDGELDGVIAKLQAATSAADLIVSQAWYTAACTEWNLIVSHVADLTGRQIDTSRVRIG</sequence>
<dbReference type="AlphaFoldDB" id="A0A508TLN3"/>
<dbReference type="OrthoDB" id="8554713at2"/>
<feature type="coiled-coil region" evidence="1">
    <location>
        <begin position="158"/>
        <end position="185"/>
    </location>
</feature>
<dbReference type="CDD" id="cd22655">
    <property type="entry name" value="ClyA_MakA-like"/>
    <property type="match status" value="1"/>
</dbReference>
<evidence type="ECO:0000256" key="1">
    <source>
        <dbReference type="SAM" id="Coils"/>
    </source>
</evidence>
<evidence type="ECO:0000313" key="3">
    <source>
        <dbReference type="Proteomes" id="UP000328092"/>
    </source>
</evidence>
<dbReference type="Proteomes" id="UP000328092">
    <property type="component" value="Unassembled WGS sequence"/>
</dbReference>
<evidence type="ECO:0000313" key="2">
    <source>
        <dbReference type="EMBL" id="VIO75297.1"/>
    </source>
</evidence>
<proteinExistence type="predicted"/>
<dbReference type="PANTHER" id="PTHR38443:SF2">
    <property type="entry name" value="NON-HEMOLYTIC ENTEROTOXIN LYTIC COMPONENT L1"/>
    <property type="match status" value="1"/>
</dbReference>
<keyword evidence="1" id="KW-0175">Coiled coil</keyword>
<dbReference type="Gene3D" id="1.20.1170.10">
    <property type="match status" value="1"/>
</dbReference>
<protein>
    <submittedName>
        <fullName evidence="2">Uncharacterized protein</fullName>
    </submittedName>
</protein>
<organism evidence="2 3">
    <name type="scientific">Bradyrhizobium ivorense</name>
    <dbReference type="NCBI Taxonomy" id="2511166"/>
    <lineage>
        <taxon>Bacteria</taxon>
        <taxon>Pseudomonadati</taxon>
        <taxon>Pseudomonadota</taxon>
        <taxon>Alphaproteobacteria</taxon>
        <taxon>Hyphomicrobiales</taxon>
        <taxon>Nitrobacteraceae</taxon>
        <taxon>Bradyrhizobium</taxon>
    </lineage>
</organism>
<dbReference type="PANTHER" id="PTHR38443">
    <property type="match status" value="1"/>
</dbReference>
<reference evidence="2" key="1">
    <citation type="submission" date="2019-02" db="EMBL/GenBank/DDBJ databases">
        <authorList>
            <person name="Pothier F.J."/>
        </authorList>
    </citation>
    <scope>NUCLEOTIDE SEQUENCE</scope>
    <source>
        <strain evidence="2">CI-1B</strain>
    </source>
</reference>
<dbReference type="RefSeq" id="WP_139862679.1">
    <property type="nucleotide sequence ID" value="NZ_CAADFC020000023.1"/>
</dbReference>